<gene>
    <name evidence="2" type="ORF">ERS852494_01621</name>
</gene>
<feature type="coiled-coil region" evidence="1">
    <location>
        <begin position="23"/>
        <end position="53"/>
    </location>
</feature>
<organism evidence="2 3">
    <name type="scientific">Bacteroides caccae</name>
    <dbReference type="NCBI Taxonomy" id="47678"/>
    <lineage>
        <taxon>Bacteria</taxon>
        <taxon>Pseudomonadati</taxon>
        <taxon>Bacteroidota</taxon>
        <taxon>Bacteroidia</taxon>
        <taxon>Bacteroidales</taxon>
        <taxon>Bacteroidaceae</taxon>
        <taxon>Bacteroides</taxon>
    </lineage>
</organism>
<reference evidence="2 3" key="1">
    <citation type="submission" date="2015-09" db="EMBL/GenBank/DDBJ databases">
        <authorList>
            <consortium name="Pathogen Informatics"/>
        </authorList>
    </citation>
    <scope>NUCLEOTIDE SEQUENCE [LARGE SCALE GENOMIC DNA]</scope>
    <source>
        <strain evidence="2 3">2789STDY5834880</strain>
    </source>
</reference>
<accession>A0A174KX95</accession>
<dbReference type="EMBL" id="CZAI01000003">
    <property type="protein sequence ID" value="CUP15036.1"/>
    <property type="molecule type" value="Genomic_DNA"/>
</dbReference>
<keyword evidence="1" id="KW-0175">Coiled coil</keyword>
<name>A0A174KX95_9BACE</name>
<dbReference type="RefSeq" id="WP_172681092.1">
    <property type="nucleotide sequence ID" value="NZ_CZAI01000003.1"/>
</dbReference>
<evidence type="ECO:0000256" key="1">
    <source>
        <dbReference type="SAM" id="Coils"/>
    </source>
</evidence>
<dbReference type="Proteomes" id="UP000095657">
    <property type="component" value="Unassembled WGS sequence"/>
</dbReference>
<protein>
    <submittedName>
        <fullName evidence="2">Uncharacterized protein</fullName>
    </submittedName>
</protein>
<sequence length="54" mass="6282">MTFIGFLLVVFFGGGALLLLFHREKCELTEKDIDELIHELEEEKKNLKPYSTEP</sequence>
<dbReference type="AlphaFoldDB" id="A0A174KX95"/>
<evidence type="ECO:0000313" key="3">
    <source>
        <dbReference type="Proteomes" id="UP000095657"/>
    </source>
</evidence>
<dbReference type="STRING" id="47678.ERS852494_01621"/>
<evidence type="ECO:0000313" key="2">
    <source>
        <dbReference type="EMBL" id="CUP15036.1"/>
    </source>
</evidence>
<proteinExistence type="predicted"/>